<evidence type="ECO:0000313" key="1">
    <source>
        <dbReference type="EMBL" id="KIM93526.1"/>
    </source>
</evidence>
<organism evidence="1 2">
    <name type="scientific">Oidiodendron maius (strain Zn)</name>
    <dbReference type="NCBI Taxonomy" id="913774"/>
    <lineage>
        <taxon>Eukaryota</taxon>
        <taxon>Fungi</taxon>
        <taxon>Dikarya</taxon>
        <taxon>Ascomycota</taxon>
        <taxon>Pezizomycotina</taxon>
        <taxon>Leotiomycetes</taxon>
        <taxon>Leotiomycetes incertae sedis</taxon>
        <taxon>Myxotrichaceae</taxon>
        <taxon>Oidiodendron</taxon>
    </lineage>
</organism>
<accession>A0A0C3GSU7</accession>
<dbReference type="OrthoDB" id="10284748at2759"/>
<name>A0A0C3GSU7_OIDMZ</name>
<protein>
    <submittedName>
        <fullName evidence="1">Uncharacterized protein</fullName>
    </submittedName>
</protein>
<dbReference type="AlphaFoldDB" id="A0A0C3GSU7"/>
<sequence>MCDRDLSSLKHTCGHLVPRQPVMRPCVKNCGVWKDNNLGSRSVKVPCGDCLKESK</sequence>
<reference evidence="1 2" key="1">
    <citation type="submission" date="2014-04" db="EMBL/GenBank/DDBJ databases">
        <authorList>
            <consortium name="DOE Joint Genome Institute"/>
            <person name="Kuo A."/>
            <person name="Martino E."/>
            <person name="Perotto S."/>
            <person name="Kohler A."/>
            <person name="Nagy L.G."/>
            <person name="Floudas D."/>
            <person name="Copeland A."/>
            <person name="Barry K.W."/>
            <person name="Cichocki N."/>
            <person name="Veneault-Fourrey C."/>
            <person name="LaButti K."/>
            <person name="Lindquist E.A."/>
            <person name="Lipzen A."/>
            <person name="Lundell T."/>
            <person name="Morin E."/>
            <person name="Murat C."/>
            <person name="Sun H."/>
            <person name="Tunlid A."/>
            <person name="Henrissat B."/>
            <person name="Grigoriev I.V."/>
            <person name="Hibbett D.S."/>
            <person name="Martin F."/>
            <person name="Nordberg H.P."/>
            <person name="Cantor M.N."/>
            <person name="Hua S.X."/>
        </authorList>
    </citation>
    <scope>NUCLEOTIDE SEQUENCE [LARGE SCALE GENOMIC DNA]</scope>
    <source>
        <strain evidence="1 2">Zn</strain>
    </source>
</reference>
<dbReference type="EMBL" id="KN832894">
    <property type="protein sequence ID" value="KIM93526.1"/>
    <property type="molecule type" value="Genomic_DNA"/>
</dbReference>
<keyword evidence="2" id="KW-1185">Reference proteome</keyword>
<dbReference type="Proteomes" id="UP000054321">
    <property type="component" value="Unassembled WGS sequence"/>
</dbReference>
<reference evidence="2" key="2">
    <citation type="submission" date="2015-01" db="EMBL/GenBank/DDBJ databases">
        <title>Evolutionary Origins and Diversification of the Mycorrhizal Mutualists.</title>
        <authorList>
            <consortium name="DOE Joint Genome Institute"/>
            <consortium name="Mycorrhizal Genomics Consortium"/>
            <person name="Kohler A."/>
            <person name="Kuo A."/>
            <person name="Nagy L.G."/>
            <person name="Floudas D."/>
            <person name="Copeland A."/>
            <person name="Barry K.W."/>
            <person name="Cichocki N."/>
            <person name="Veneault-Fourrey C."/>
            <person name="LaButti K."/>
            <person name="Lindquist E.A."/>
            <person name="Lipzen A."/>
            <person name="Lundell T."/>
            <person name="Morin E."/>
            <person name="Murat C."/>
            <person name="Riley R."/>
            <person name="Ohm R."/>
            <person name="Sun H."/>
            <person name="Tunlid A."/>
            <person name="Henrissat B."/>
            <person name="Grigoriev I.V."/>
            <person name="Hibbett D.S."/>
            <person name="Martin F."/>
        </authorList>
    </citation>
    <scope>NUCLEOTIDE SEQUENCE [LARGE SCALE GENOMIC DNA]</scope>
    <source>
        <strain evidence="2">Zn</strain>
    </source>
</reference>
<dbReference type="HOGENOM" id="CLU_3032984_0_0_1"/>
<proteinExistence type="predicted"/>
<evidence type="ECO:0000313" key="2">
    <source>
        <dbReference type="Proteomes" id="UP000054321"/>
    </source>
</evidence>
<dbReference type="InParanoid" id="A0A0C3GSU7"/>
<gene>
    <name evidence="1" type="ORF">OIDMADRAFT_21505</name>
</gene>